<dbReference type="CDD" id="cd00190">
    <property type="entry name" value="Tryp_SPc"/>
    <property type="match status" value="1"/>
</dbReference>
<dbReference type="PRINTS" id="PR00722">
    <property type="entry name" value="CHYMOTRYPSIN"/>
</dbReference>
<evidence type="ECO:0000313" key="5">
    <source>
        <dbReference type="Proteomes" id="UP000326831"/>
    </source>
</evidence>
<dbReference type="Gene3D" id="2.40.10.10">
    <property type="entry name" value="Trypsin-like serine proteases"/>
    <property type="match status" value="1"/>
</dbReference>
<comment type="similarity">
    <text evidence="1">Belongs to the peptidase S1 family.</text>
</comment>
<dbReference type="PROSITE" id="PS00134">
    <property type="entry name" value="TRYPSIN_HIS"/>
    <property type="match status" value="1"/>
</dbReference>
<dbReference type="PANTHER" id="PTHR24276:SF98">
    <property type="entry name" value="FI18310P1-RELATED"/>
    <property type="match status" value="1"/>
</dbReference>
<dbReference type="AlphaFoldDB" id="A0A5P2UFG0"/>
<organism evidence="4 5">
    <name type="scientific">Streptomyces subrutilus</name>
    <dbReference type="NCBI Taxonomy" id="36818"/>
    <lineage>
        <taxon>Bacteria</taxon>
        <taxon>Bacillati</taxon>
        <taxon>Actinomycetota</taxon>
        <taxon>Actinomycetes</taxon>
        <taxon>Kitasatosporales</taxon>
        <taxon>Streptomycetaceae</taxon>
        <taxon>Streptomyces</taxon>
    </lineage>
</organism>
<dbReference type="InterPro" id="IPR001254">
    <property type="entry name" value="Trypsin_dom"/>
</dbReference>
<dbReference type="Proteomes" id="UP000326831">
    <property type="component" value="Chromosome"/>
</dbReference>
<dbReference type="KEGG" id="ssub:CP968_05085"/>
<dbReference type="InterPro" id="IPR018114">
    <property type="entry name" value="TRYPSIN_HIS"/>
</dbReference>
<evidence type="ECO:0000259" key="3">
    <source>
        <dbReference type="PROSITE" id="PS50240"/>
    </source>
</evidence>
<dbReference type="Pfam" id="PF00089">
    <property type="entry name" value="Trypsin"/>
    <property type="match status" value="1"/>
</dbReference>
<evidence type="ECO:0000256" key="2">
    <source>
        <dbReference type="ARBA" id="ARBA00023157"/>
    </source>
</evidence>
<dbReference type="InterPro" id="IPR043504">
    <property type="entry name" value="Peptidase_S1_PA_chymotrypsin"/>
</dbReference>
<proteinExistence type="inferred from homology"/>
<dbReference type="PROSITE" id="PS50240">
    <property type="entry name" value="TRYPSIN_DOM"/>
    <property type="match status" value="1"/>
</dbReference>
<dbReference type="GO" id="GO:0004252">
    <property type="term" value="F:serine-type endopeptidase activity"/>
    <property type="evidence" value="ECO:0007669"/>
    <property type="project" value="InterPro"/>
</dbReference>
<evidence type="ECO:0000256" key="1">
    <source>
        <dbReference type="ARBA" id="ARBA00007664"/>
    </source>
</evidence>
<dbReference type="SMART" id="SM00020">
    <property type="entry name" value="Tryp_SPc"/>
    <property type="match status" value="1"/>
</dbReference>
<dbReference type="SUPFAM" id="SSF50494">
    <property type="entry name" value="Trypsin-like serine proteases"/>
    <property type="match status" value="1"/>
</dbReference>
<protein>
    <submittedName>
        <fullName evidence="4">Serine protease</fullName>
    </submittedName>
</protein>
<dbReference type="InterPro" id="IPR009003">
    <property type="entry name" value="Peptidase_S1_PA"/>
</dbReference>
<dbReference type="EMBL" id="CP023701">
    <property type="protein sequence ID" value="QEU77738.1"/>
    <property type="molecule type" value="Genomic_DNA"/>
</dbReference>
<gene>
    <name evidence="4" type="ORF">CP968_05085</name>
</gene>
<dbReference type="OrthoDB" id="3657335at2"/>
<keyword evidence="4" id="KW-0645">Protease</keyword>
<keyword evidence="4" id="KW-0378">Hydrolase</keyword>
<name>A0A5P2UFG0_9ACTN</name>
<accession>A0A5P2UFG0</accession>
<keyword evidence="5" id="KW-1185">Reference proteome</keyword>
<reference evidence="4 5" key="1">
    <citation type="submission" date="2017-09" db="EMBL/GenBank/DDBJ databases">
        <authorList>
            <person name="Lee N."/>
            <person name="Cho B.-K."/>
        </authorList>
    </citation>
    <scope>NUCLEOTIDE SEQUENCE [LARGE SCALE GENOMIC DNA]</scope>
    <source>
        <strain evidence="4 5">ATCC 27467</strain>
    </source>
</reference>
<dbReference type="GO" id="GO:0006508">
    <property type="term" value="P:proteolysis"/>
    <property type="evidence" value="ECO:0007669"/>
    <property type="project" value="UniProtKB-KW"/>
</dbReference>
<sequence>MAEWILQGQAGHVRISCGRDLFVFSTSSAVRRRAARLATVALAAALCAATTAGTAGAIVGGEDATQRYPFMASLPVTGVAAPVEGVCGATLIDPQWLLTAAHCVDPELVRPTGTVRVGSGWRESGGTVRGISRTVTHPGYALGGPNRNDVALIRLDRPVAERPVRLAEQPARPGTPTRLLGFGTTADTTDHSRWVLPQRLQQLDARRASAAECAPGYAGATRLCTVSRVPHAMACFGDSGGPQLQRGRDGRWELVGTTSGPGAPAPDCASGPGLYSSVPAYADWIRRTVAAG</sequence>
<evidence type="ECO:0000313" key="4">
    <source>
        <dbReference type="EMBL" id="QEU77738.1"/>
    </source>
</evidence>
<dbReference type="PANTHER" id="PTHR24276">
    <property type="entry name" value="POLYSERASE-RELATED"/>
    <property type="match status" value="1"/>
</dbReference>
<dbReference type="InterPro" id="IPR001314">
    <property type="entry name" value="Peptidase_S1A"/>
</dbReference>
<feature type="domain" description="Peptidase S1" evidence="3">
    <location>
        <begin position="58"/>
        <end position="290"/>
    </location>
</feature>
<dbReference type="InterPro" id="IPR050430">
    <property type="entry name" value="Peptidase_S1"/>
</dbReference>
<keyword evidence="2" id="KW-1015">Disulfide bond</keyword>